<protein>
    <submittedName>
        <fullName evidence="1">Uncharacterized protein</fullName>
    </submittedName>
</protein>
<dbReference type="RefSeq" id="WP_145112573.1">
    <property type="nucleotide sequence ID" value="NZ_CP036349.1"/>
</dbReference>
<dbReference type="KEGG" id="bmei:Spa11_24880"/>
<evidence type="ECO:0000313" key="2">
    <source>
        <dbReference type="Proteomes" id="UP000316426"/>
    </source>
</evidence>
<sequence>MTDDNIANEVRRRLAEPGATHRSVAAALGVSRTTVGRIAHGEWRRRFPLTKRRPDDPTPTEIRERAREIRLRGGGELVLPEIARRRHLAEDSAANRSYIEQRYYETAPFASIGDQRRI</sequence>
<dbReference type="EMBL" id="CP036349">
    <property type="protein sequence ID" value="QDV74287.1"/>
    <property type="molecule type" value="Genomic_DNA"/>
</dbReference>
<accession>A0A518K934</accession>
<name>A0A518K934_9BACT</name>
<keyword evidence="2" id="KW-1185">Reference proteome</keyword>
<organism evidence="1 2">
    <name type="scientific">Botrimarina mediterranea</name>
    <dbReference type="NCBI Taxonomy" id="2528022"/>
    <lineage>
        <taxon>Bacteria</taxon>
        <taxon>Pseudomonadati</taxon>
        <taxon>Planctomycetota</taxon>
        <taxon>Planctomycetia</taxon>
        <taxon>Pirellulales</taxon>
        <taxon>Lacipirellulaceae</taxon>
        <taxon>Botrimarina</taxon>
    </lineage>
</organism>
<dbReference type="Proteomes" id="UP000316426">
    <property type="component" value="Chromosome"/>
</dbReference>
<proteinExistence type="predicted"/>
<gene>
    <name evidence="1" type="ORF">Spa11_24880</name>
</gene>
<reference evidence="1 2" key="1">
    <citation type="submission" date="2019-02" db="EMBL/GenBank/DDBJ databases">
        <title>Deep-cultivation of Planctomycetes and their phenomic and genomic characterization uncovers novel biology.</title>
        <authorList>
            <person name="Wiegand S."/>
            <person name="Jogler M."/>
            <person name="Boedeker C."/>
            <person name="Pinto D."/>
            <person name="Vollmers J."/>
            <person name="Rivas-Marin E."/>
            <person name="Kohn T."/>
            <person name="Peeters S.H."/>
            <person name="Heuer A."/>
            <person name="Rast P."/>
            <person name="Oberbeckmann S."/>
            <person name="Bunk B."/>
            <person name="Jeske O."/>
            <person name="Meyerdierks A."/>
            <person name="Storesund J.E."/>
            <person name="Kallscheuer N."/>
            <person name="Luecker S."/>
            <person name="Lage O.M."/>
            <person name="Pohl T."/>
            <person name="Merkel B.J."/>
            <person name="Hornburger P."/>
            <person name="Mueller R.-W."/>
            <person name="Bruemmer F."/>
            <person name="Labrenz M."/>
            <person name="Spormann A.M."/>
            <person name="Op den Camp H."/>
            <person name="Overmann J."/>
            <person name="Amann R."/>
            <person name="Jetten M.S.M."/>
            <person name="Mascher T."/>
            <person name="Medema M.H."/>
            <person name="Devos D.P."/>
            <person name="Kaster A.-K."/>
            <person name="Ovreas L."/>
            <person name="Rohde M."/>
            <person name="Galperin M.Y."/>
            <person name="Jogler C."/>
        </authorList>
    </citation>
    <scope>NUCLEOTIDE SEQUENCE [LARGE SCALE GENOMIC DNA]</scope>
    <source>
        <strain evidence="1 2">Spa11</strain>
    </source>
</reference>
<evidence type="ECO:0000313" key="1">
    <source>
        <dbReference type="EMBL" id="QDV74287.1"/>
    </source>
</evidence>
<dbReference type="AlphaFoldDB" id="A0A518K934"/>